<dbReference type="GO" id="GO:0005886">
    <property type="term" value="C:plasma membrane"/>
    <property type="evidence" value="ECO:0007669"/>
    <property type="project" value="UniProtKB-SubCell"/>
</dbReference>
<dbReference type="InterPro" id="IPR019108">
    <property type="entry name" value="Caa3_assmbl_CtaG-rel"/>
</dbReference>
<keyword evidence="4 7" id="KW-1133">Transmembrane helix</keyword>
<gene>
    <name evidence="8" type="primary">ctaG</name>
    <name evidence="8" type="ORF">KSX_36420</name>
</gene>
<dbReference type="EMBL" id="BNJF01000001">
    <property type="protein sequence ID" value="GHO45479.1"/>
    <property type="molecule type" value="Genomic_DNA"/>
</dbReference>
<organism evidence="8 9">
    <name type="scientific">Ktedonospora formicarum</name>
    <dbReference type="NCBI Taxonomy" id="2778364"/>
    <lineage>
        <taxon>Bacteria</taxon>
        <taxon>Bacillati</taxon>
        <taxon>Chloroflexota</taxon>
        <taxon>Ktedonobacteria</taxon>
        <taxon>Ktedonobacterales</taxon>
        <taxon>Ktedonobacteraceae</taxon>
        <taxon>Ktedonospora</taxon>
    </lineage>
</organism>
<evidence type="ECO:0000256" key="2">
    <source>
        <dbReference type="ARBA" id="ARBA00022475"/>
    </source>
</evidence>
<feature type="region of interest" description="Disordered" evidence="6">
    <location>
        <begin position="277"/>
        <end position="298"/>
    </location>
</feature>
<feature type="transmembrane region" description="Helical" evidence="7">
    <location>
        <begin position="226"/>
        <end position="252"/>
    </location>
</feature>
<reference evidence="8" key="1">
    <citation type="submission" date="2020-10" db="EMBL/GenBank/DDBJ databases">
        <title>Taxonomic study of unclassified bacteria belonging to the class Ktedonobacteria.</title>
        <authorList>
            <person name="Yabe S."/>
            <person name="Wang C.M."/>
            <person name="Zheng Y."/>
            <person name="Sakai Y."/>
            <person name="Cavaletti L."/>
            <person name="Monciardini P."/>
            <person name="Donadio S."/>
        </authorList>
    </citation>
    <scope>NUCLEOTIDE SEQUENCE</scope>
    <source>
        <strain evidence="8">SOSP1-1</strain>
    </source>
</reference>
<dbReference type="AlphaFoldDB" id="A0A8J3HXB5"/>
<protein>
    <submittedName>
        <fullName evidence="8">Protein CtaG</fullName>
    </submittedName>
</protein>
<keyword evidence="9" id="KW-1185">Reference proteome</keyword>
<evidence type="ECO:0000313" key="9">
    <source>
        <dbReference type="Proteomes" id="UP000612362"/>
    </source>
</evidence>
<keyword evidence="3 7" id="KW-0812">Transmembrane</keyword>
<evidence type="ECO:0000256" key="4">
    <source>
        <dbReference type="ARBA" id="ARBA00022989"/>
    </source>
</evidence>
<comment type="caution">
    <text evidence="8">The sequence shown here is derived from an EMBL/GenBank/DDBJ whole genome shotgun (WGS) entry which is preliminary data.</text>
</comment>
<keyword evidence="2" id="KW-1003">Cell membrane</keyword>
<evidence type="ECO:0000256" key="3">
    <source>
        <dbReference type="ARBA" id="ARBA00022692"/>
    </source>
</evidence>
<feature type="transmembrane region" description="Helical" evidence="7">
    <location>
        <begin position="12"/>
        <end position="33"/>
    </location>
</feature>
<feature type="transmembrane region" description="Helical" evidence="7">
    <location>
        <begin position="154"/>
        <end position="173"/>
    </location>
</feature>
<evidence type="ECO:0000256" key="7">
    <source>
        <dbReference type="SAM" id="Phobius"/>
    </source>
</evidence>
<keyword evidence="5 7" id="KW-0472">Membrane</keyword>
<sequence>MAQAWSWDTPAFVLLVLLTLLYIAGVIHVRRAYAREPQSLPLKTRHLVFFIVALVCTALAFFSPLDSIGRTQLFSVHMTQVVLLITLCAPLFMLACPEEMLRPLFAWTPMRLVARILLRPLTASIVFNLVFLLWHSPRLYSWSVTNPAIYHTQLVMIFAVSFLNWWPLIGPLVGQRAMSLPMQMLYVFLDGQPVDILAFILVLTEVPIYSHYIIPSQLGLSPFSDQAVGGSILLIPGIVDLAVMSPLFIRWLKALELRTRERDIERARLEEEFEYVEEWEEEESDDPALPVREGERSV</sequence>
<feature type="transmembrane region" description="Helical" evidence="7">
    <location>
        <begin position="194"/>
        <end position="214"/>
    </location>
</feature>
<dbReference type="Proteomes" id="UP000612362">
    <property type="component" value="Unassembled WGS sequence"/>
</dbReference>
<name>A0A8J3HXB5_9CHLR</name>
<accession>A0A8J3HXB5</accession>
<feature type="compositionally biased region" description="Acidic residues" evidence="6">
    <location>
        <begin position="277"/>
        <end position="286"/>
    </location>
</feature>
<evidence type="ECO:0000256" key="5">
    <source>
        <dbReference type="ARBA" id="ARBA00023136"/>
    </source>
</evidence>
<feature type="transmembrane region" description="Helical" evidence="7">
    <location>
        <begin position="74"/>
        <end position="95"/>
    </location>
</feature>
<evidence type="ECO:0000313" key="8">
    <source>
        <dbReference type="EMBL" id="GHO45479.1"/>
    </source>
</evidence>
<evidence type="ECO:0000256" key="1">
    <source>
        <dbReference type="ARBA" id="ARBA00004651"/>
    </source>
</evidence>
<proteinExistence type="predicted"/>
<comment type="subcellular location">
    <subcellularLocation>
        <location evidence="1">Cell membrane</location>
        <topology evidence="1">Multi-pass membrane protein</topology>
    </subcellularLocation>
</comment>
<feature type="transmembrane region" description="Helical" evidence="7">
    <location>
        <begin position="116"/>
        <end position="134"/>
    </location>
</feature>
<feature type="transmembrane region" description="Helical" evidence="7">
    <location>
        <begin position="45"/>
        <end position="62"/>
    </location>
</feature>
<evidence type="ECO:0000256" key="6">
    <source>
        <dbReference type="SAM" id="MobiDB-lite"/>
    </source>
</evidence>
<dbReference type="Pfam" id="PF09678">
    <property type="entry name" value="Caa3_CtaG"/>
    <property type="match status" value="1"/>
</dbReference>
<dbReference type="RefSeq" id="WP_220194809.1">
    <property type="nucleotide sequence ID" value="NZ_BNJF01000001.1"/>
</dbReference>